<dbReference type="AlphaFoldDB" id="A0A8D6SV02"/>
<evidence type="ECO:0000313" key="2">
    <source>
        <dbReference type="EMBL" id="CAB3289132.1"/>
    </source>
</evidence>
<reference evidence="2 3" key="1">
    <citation type="submission" date="2020-04" db="EMBL/GenBank/DDBJ databases">
        <authorList>
            <consortium name="Genoscope - CEA"/>
            <person name="William W."/>
        </authorList>
    </citation>
    <scope>NUCLEOTIDE SEQUENCE [LARGE SCALE GENOMIC DNA]</scope>
    <source>
        <strain evidence="2 3">SG7</strain>
    </source>
</reference>
<dbReference type="Gene3D" id="1.10.1330.10">
    <property type="entry name" value="Dockerin domain"/>
    <property type="match status" value="1"/>
</dbReference>
<dbReference type="SUPFAM" id="SSF53807">
    <property type="entry name" value="Helical backbone' metal receptor"/>
    <property type="match status" value="1"/>
</dbReference>
<dbReference type="KEGG" id="mesg:MLAUSG7_1071"/>
<dbReference type="PROSITE" id="PS00018">
    <property type="entry name" value="EF_HAND_1"/>
    <property type="match status" value="1"/>
</dbReference>
<dbReference type="InterPro" id="IPR016134">
    <property type="entry name" value="Dockerin_dom"/>
</dbReference>
<keyword evidence="3" id="KW-1185">Reference proteome</keyword>
<dbReference type="EMBL" id="LR792632">
    <property type="protein sequence ID" value="CAB3289132.1"/>
    <property type="molecule type" value="Genomic_DNA"/>
</dbReference>
<accession>A0A8D6SV02</accession>
<feature type="domain" description="Dockerin" evidence="1">
    <location>
        <begin position="18"/>
        <end position="78"/>
    </location>
</feature>
<proteinExistence type="predicted"/>
<evidence type="ECO:0000313" key="3">
    <source>
        <dbReference type="Proteomes" id="UP000679213"/>
    </source>
</evidence>
<organism evidence="2 3">
    <name type="scientific">Methanocaldococcus lauensis</name>
    <dbReference type="NCBI Taxonomy" id="2546128"/>
    <lineage>
        <taxon>Archaea</taxon>
        <taxon>Methanobacteriati</taxon>
        <taxon>Methanobacteriota</taxon>
        <taxon>Methanomada group</taxon>
        <taxon>Methanococci</taxon>
        <taxon>Methanococcales</taxon>
        <taxon>Methanocaldococcaceae</taxon>
        <taxon>Methanocaldococcus</taxon>
    </lineage>
</organism>
<dbReference type="Proteomes" id="UP000679213">
    <property type="component" value="Chromosome I"/>
</dbReference>
<dbReference type="PANTHER" id="PTHR30535">
    <property type="entry name" value="VITAMIN B12-BINDING PROTEIN"/>
    <property type="match status" value="1"/>
</dbReference>
<dbReference type="Gene3D" id="3.40.50.1980">
    <property type="entry name" value="Nitrogenase molybdenum iron protein domain"/>
    <property type="match status" value="2"/>
</dbReference>
<dbReference type="PANTHER" id="PTHR30535:SF34">
    <property type="entry name" value="MOLYBDATE-BINDING PROTEIN MOLA"/>
    <property type="match status" value="1"/>
</dbReference>
<dbReference type="InterPro" id="IPR050902">
    <property type="entry name" value="ABC_Transporter_SBP"/>
</dbReference>
<gene>
    <name evidence="2" type="ORF">MLAUSG7_1071</name>
</gene>
<dbReference type="SUPFAM" id="SSF63446">
    <property type="entry name" value="Type I dockerin domain"/>
    <property type="match status" value="1"/>
</dbReference>
<dbReference type="PROSITE" id="PS51766">
    <property type="entry name" value="DOCKERIN"/>
    <property type="match status" value="1"/>
</dbReference>
<sequence>MVKKILLTFMILLTPAVFGENVGDINGDGSINIADVVYLFKHLRDVGIEKGDLNCDDSVDIADVVYLFNNIQQWSQPVVFAKNFEIEYYDANGNPVGYNDNWAYKIVTTKYGNAVYNKYCILRKGDKPSSNLPSDVKVIHTPVKKVATLSAIQVAMLEALNDDNVKKSIRGVSKSIYKKIKDYGVFPDLRPYIDNGNIVSIGTWSSIDKDVLLSISPDIVFIPWTHGYLVEDINTVSDLGLNYLVTVESNEPTFLGKAEWAKVYAAFYNLDDKGNDFLQKVWKKRNDLIRITRNADYRPKVAMLYWSPYSGPWVYCAQNCYAKLVTEFKGDYMFKDIPGTSYVNLDKETTLEHLQGCEVFIYMNWNSLKEPMDTLEELKEKRPDLAPILDHAKRVYVSKYNYAYDGYVNMDLLMEDFARMIHPECFDGGDSELHYFKKLK</sequence>
<dbReference type="InterPro" id="IPR018247">
    <property type="entry name" value="EF_Hand_1_Ca_BS"/>
</dbReference>
<dbReference type="InterPro" id="IPR036439">
    <property type="entry name" value="Dockerin_dom_sf"/>
</dbReference>
<name>A0A8D6SV02_9EURY</name>
<protein>
    <submittedName>
        <fullName evidence="2">Periplasmic binding protein</fullName>
    </submittedName>
</protein>
<evidence type="ECO:0000259" key="1">
    <source>
        <dbReference type="PROSITE" id="PS51766"/>
    </source>
</evidence>
<dbReference type="GO" id="GO:0000272">
    <property type="term" value="P:polysaccharide catabolic process"/>
    <property type="evidence" value="ECO:0007669"/>
    <property type="project" value="InterPro"/>
</dbReference>